<protein>
    <submittedName>
        <fullName evidence="2">Uncharacterized protein</fullName>
    </submittedName>
</protein>
<accession>A0A5P6NDB5</accession>
<dbReference type="Proteomes" id="UP000325385">
    <property type="component" value="Chromosome"/>
</dbReference>
<proteinExistence type="predicted"/>
<evidence type="ECO:0000313" key="2">
    <source>
        <dbReference type="EMBL" id="QFI64031.1"/>
    </source>
</evidence>
<gene>
    <name evidence="2" type="ORF">D0Y83_12680</name>
</gene>
<dbReference type="EMBL" id="CP032228">
    <property type="protein sequence ID" value="QFI64031.1"/>
    <property type="molecule type" value="Genomic_DNA"/>
</dbReference>
<feature type="transmembrane region" description="Helical" evidence="1">
    <location>
        <begin position="76"/>
        <end position="97"/>
    </location>
</feature>
<reference evidence="3" key="1">
    <citation type="submission" date="2018-09" db="EMBL/GenBank/DDBJ databases">
        <title>Nocardia yunnanensis sp. nov., an actinomycete isolated from a soil sample.</title>
        <authorList>
            <person name="Zhang J."/>
        </authorList>
    </citation>
    <scope>NUCLEOTIDE SEQUENCE [LARGE SCALE GENOMIC DNA]</scope>
    <source>
        <strain evidence="3">21-3</strain>
    </source>
</reference>
<dbReference type="AlphaFoldDB" id="A0A5P6NDB5"/>
<feature type="transmembrane region" description="Helical" evidence="1">
    <location>
        <begin position="46"/>
        <end position="64"/>
    </location>
</feature>
<evidence type="ECO:0000313" key="3">
    <source>
        <dbReference type="Proteomes" id="UP000325385"/>
    </source>
</evidence>
<evidence type="ECO:0000256" key="1">
    <source>
        <dbReference type="SAM" id="Phobius"/>
    </source>
</evidence>
<keyword evidence="1" id="KW-1133">Transmembrane helix</keyword>
<name>A0A5P6NDB5_9SPHN</name>
<keyword evidence="1" id="KW-0472">Membrane</keyword>
<sequence length="111" mass="12422">MENELKLFAHQSTAEATVRYERAGEISILLDAAIQELERRVKHLPVIALLGALANVVLLCLMALDADRVVHAADACLFGFIAFGWYILLSTTIFWIVENTLGPLERDLRKN</sequence>
<organism evidence="2 3">
    <name type="scientific">Qipengyuania flava</name>
    <dbReference type="NCBI Taxonomy" id="192812"/>
    <lineage>
        <taxon>Bacteria</taxon>
        <taxon>Pseudomonadati</taxon>
        <taxon>Pseudomonadota</taxon>
        <taxon>Alphaproteobacteria</taxon>
        <taxon>Sphingomonadales</taxon>
        <taxon>Erythrobacteraceae</taxon>
        <taxon>Qipengyuania</taxon>
    </lineage>
</organism>
<keyword evidence="1" id="KW-0812">Transmembrane</keyword>